<dbReference type="AlphaFoldDB" id="A0A5P1X0N1"/>
<protein>
    <submittedName>
        <fullName evidence="2">Helix-turn-helix transcriptional regulator</fullName>
    </submittedName>
</protein>
<dbReference type="Pfam" id="PF01381">
    <property type="entry name" value="HTH_3"/>
    <property type="match status" value="1"/>
</dbReference>
<evidence type="ECO:0000313" key="3">
    <source>
        <dbReference type="Proteomes" id="UP000325295"/>
    </source>
</evidence>
<dbReference type="InterPro" id="IPR001387">
    <property type="entry name" value="Cro/C1-type_HTH"/>
</dbReference>
<keyword evidence="3" id="KW-1185">Reference proteome</keyword>
<dbReference type="SMART" id="SM00530">
    <property type="entry name" value="HTH_XRE"/>
    <property type="match status" value="1"/>
</dbReference>
<dbReference type="CDD" id="cd00093">
    <property type="entry name" value="HTH_XRE"/>
    <property type="match status" value="1"/>
</dbReference>
<dbReference type="Proteomes" id="UP000325295">
    <property type="component" value="Chromosome"/>
</dbReference>
<dbReference type="SUPFAM" id="SSF47413">
    <property type="entry name" value="lambda repressor-like DNA-binding domains"/>
    <property type="match status" value="1"/>
</dbReference>
<dbReference type="GO" id="GO:0003677">
    <property type="term" value="F:DNA binding"/>
    <property type="evidence" value="ECO:0007669"/>
    <property type="project" value="InterPro"/>
</dbReference>
<proteinExistence type="predicted"/>
<organism evidence="2 3">
    <name type="scientific">Paucilactobacillus nenjiangensis</name>
    <dbReference type="NCBI Taxonomy" id="1296540"/>
    <lineage>
        <taxon>Bacteria</taxon>
        <taxon>Bacillati</taxon>
        <taxon>Bacillota</taxon>
        <taxon>Bacilli</taxon>
        <taxon>Lactobacillales</taxon>
        <taxon>Lactobacillaceae</taxon>
        <taxon>Paucilactobacillus</taxon>
    </lineage>
</organism>
<evidence type="ECO:0000259" key="1">
    <source>
        <dbReference type="PROSITE" id="PS50943"/>
    </source>
</evidence>
<dbReference type="EMBL" id="CP043939">
    <property type="protein sequence ID" value="QER66434.1"/>
    <property type="molecule type" value="Genomic_DNA"/>
</dbReference>
<dbReference type="KEGG" id="lnn:F0161_00200"/>
<dbReference type="Gene3D" id="1.25.40.10">
    <property type="entry name" value="Tetratricopeptide repeat domain"/>
    <property type="match status" value="1"/>
</dbReference>
<dbReference type="InterPro" id="IPR010982">
    <property type="entry name" value="Lambda_DNA-bd_dom_sf"/>
</dbReference>
<dbReference type="PROSITE" id="PS50943">
    <property type="entry name" value="HTH_CROC1"/>
    <property type="match status" value="1"/>
</dbReference>
<dbReference type="OrthoDB" id="1150409at2"/>
<name>A0A5P1X0N1_9LACO</name>
<reference evidence="2 3" key="1">
    <citation type="submission" date="2019-09" db="EMBL/GenBank/DDBJ databases">
        <title>Complete Genome Sequence of Lactobacillus nenjiangensis SH-Y15, isolated from sauerkraut.</title>
        <authorList>
            <person name="Yang H."/>
        </authorList>
    </citation>
    <scope>NUCLEOTIDE SEQUENCE [LARGE SCALE GENOMIC DNA]</scope>
    <source>
        <strain evidence="2 3">SH-Y15</strain>
    </source>
</reference>
<accession>A0A5P1X0N1</accession>
<dbReference type="InterPro" id="IPR011990">
    <property type="entry name" value="TPR-like_helical_dom_sf"/>
</dbReference>
<gene>
    <name evidence="2" type="ORF">F0161_00200</name>
</gene>
<feature type="domain" description="HTH cro/C1-type" evidence="1">
    <location>
        <begin position="10"/>
        <end position="59"/>
    </location>
</feature>
<evidence type="ECO:0000313" key="2">
    <source>
        <dbReference type="EMBL" id="QER66434.1"/>
    </source>
</evidence>
<sequence length="284" mass="32743">MNIELFIQTRKELGYSQSQLCDGICTQATLSKFENSEQIPAIRILLKLCTRLGLTLDDIFPIQLQSQTEQTKILDQAEFTLITSEYAQAEKSLTQVQPELLNTNSQLQYYFVKGFLSALTDANVVDTLYYFDQIINNLDEQHRTIFTQLAYTGIGVTYSRSGSVEKAEFYFQKVFSGLYELLLIDDKSIWRALNMIFYTAEYFAHVSDYKISDSLLEYGYNVCAKNHVTYYVARILFRQAQNAKATKQPTEVIDELLNDAQAFAKINKNDVLLTRIESMRREAY</sequence>
<dbReference type="RefSeq" id="WP_137601278.1">
    <property type="nucleotide sequence ID" value="NZ_BJEB01000005.1"/>
</dbReference>